<evidence type="ECO:0000313" key="4">
    <source>
        <dbReference type="EMBL" id="AGS49840.1"/>
    </source>
</evidence>
<reference evidence="4" key="1">
    <citation type="journal article" date="2013" name="Proc. Natl. Acad. Sci. U.S.A.">
        <title>Mapping gene clusters within arrayed metagenomic libraries to expand the structural diversity of biomedically relevant natural products.</title>
        <authorList>
            <person name="Owen J.G."/>
            <person name="Reddy B.V."/>
            <person name="Ternei M.A."/>
            <person name="Charlop-Powers Z."/>
            <person name="Calle P.Y."/>
            <person name="Kim J.H."/>
            <person name="Brady S.F."/>
        </authorList>
    </citation>
    <scope>NUCLEOTIDE SEQUENCE</scope>
</reference>
<comment type="similarity">
    <text evidence="1">Belongs to the thioesterase family.</text>
</comment>
<evidence type="ECO:0000256" key="2">
    <source>
        <dbReference type="ARBA" id="ARBA00022801"/>
    </source>
</evidence>
<dbReference type="AlphaFoldDB" id="S5TLH1"/>
<evidence type="ECO:0000259" key="3">
    <source>
        <dbReference type="SMART" id="SM00824"/>
    </source>
</evidence>
<dbReference type="PANTHER" id="PTHR11487:SF0">
    <property type="entry name" value="S-ACYL FATTY ACID SYNTHASE THIOESTERASE, MEDIUM CHAIN"/>
    <property type="match status" value="1"/>
</dbReference>
<organism evidence="4">
    <name type="scientific">uncultured bacterium esnapd17</name>
    <dbReference type="NCBI Taxonomy" id="1366598"/>
    <lineage>
        <taxon>Bacteria</taxon>
        <taxon>environmental samples</taxon>
    </lineage>
</organism>
<dbReference type="InterPro" id="IPR001031">
    <property type="entry name" value="Thioesterase"/>
</dbReference>
<protein>
    <submittedName>
        <fullName evidence="4">BarC</fullName>
    </submittedName>
</protein>
<dbReference type="InterPro" id="IPR020802">
    <property type="entry name" value="TesA-like"/>
</dbReference>
<keyword evidence="2" id="KW-0378">Hydrolase</keyword>
<dbReference type="Gene3D" id="3.40.50.1820">
    <property type="entry name" value="alpha/beta hydrolase"/>
    <property type="match status" value="1"/>
</dbReference>
<dbReference type="SUPFAM" id="SSF53474">
    <property type="entry name" value="alpha/beta-Hydrolases"/>
    <property type="match status" value="1"/>
</dbReference>
<feature type="domain" description="Thioesterase TesA-like" evidence="3">
    <location>
        <begin position="25"/>
        <end position="248"/>
    </location>
</feature>
<accession>S5TLH1</accession>
<dbReference type="GO" id="GO:0016787">
    <property type="term" value="F:hydrolase activity"/>
    <property type="evidence" value="ECO:0007669"/>
    <property type="project" value="UniProtKB-KW"/>
</dbReference>
<dbReference type="SMART" id="SM00824">
    <property type="entry name" value="PKS_TE"/>
    <property type="match status" value="1"/>
</dbReference>
<evidence type="ECO:0000256" key="1">
    <source>
        <dbReference type="ARBA" id="ARBA00007169"/>
    </source>
</evidence>
<dbReference type="Pfam" id="PF00975">
    <property type="entry name" value="Thioesterase"/>
    <property type="match status" value="1"/>
</dbReference>
<dbReference type="EMBL" id="KF264557">
    <property type="protein sequence ID" value="AGS49840.1"/>
    <property type="molecule type" value="Genomic_DNA"/>
</dbReference>
<name>S5TLH1_9BACT</name>
<dbReference type="InterPro" id="IPR012223">
    <property type="entry name" value="TEII"/>
</dbReference>
<dbReference type="GO" id="GO:0008610">
    <property type="term" value="P:lipid biosynthetic process"/>
    <property type="evidence" value="ECO:0007669"/>
    <property type="project" value="TreeGrafter"/>
</dbReference>
<sequence>MSAAFAAESPWIRRAARPGATIRLFCFPYAGVGASAFRDWPERLPDTVEVVAVQLPGREDRTKEQLPADVPTLARRCALALLPYTTMPFALYGHCAGGLVAYEVAQELRARGARSPELLLAAAHPAPHRQRNREPVHELPDDKFVEALRGMGGAPEAVLANDDFLDFLLPVMRADFALFENYRDSGRPPLDCPITTVCGDSDAIIGLDECDGWAEHTTGQFGRITVEGGHYFVHDLTPASAEALAGALLTSPAPTR</sequence>
<proteinExistence type="inferred from homology"/>
<dbReference type="PANTHER" id="PTHR11487">
    <property type="entry name" value="THIOESTERASE"/>
    <property type="match status" value="1"/>
</dbReference>
<dbReference type="InterPro" id="IPR029058">
    <property type="entry name" value="AB_hydrolase_fold"/>
</dbReference>